<dbReference type="RefSeq" id="WP_004609120.1">
    <property type="nucleotide sequence ID" value="NZ_DS562845.1"/>
</dbReference>
<reference evidence="2" key="1">
    <citation type="submission" date="2008-02" db="EMBL/GenBank/DDBJ databases">
        <authorList>
            <person name="Fulton L."/>
            <person name="Clifton S."/>
            <person name="Fulton B."/>
            <person name="Xu J."/>
            <person name="Minx P."/>
            <person name="Pepin K.H."/>
            <person name="Johnson M."/>
            <person name="Thiruvilangam P."/>
            <person name="Bhonagiri V."/>
            <person name="Nash W.E."/>
            <person name="Mardis E.R."/>
            <person name="Wilson R.K."/>
        </authorList>
    </citation>
    <scope>NUCLEOTIDE SEQUENCE [LARGE SCALE GENOMIC DNA]</scope>
    <source>
        <strain evidence="2">DSM 1552</strain>
    </source>
</reference>
<dbReference type="InterPro" id="IPR002560">
    <property type="entry name" value="Transposase_DDE"/>
</dbReference>
<evidence type="ECO:0000259" key="1">
    <source>
        <dbReference type="Pfam" id="PF01610"/>
    </source>
</evidence>
<dbReference type="EMBL" id="ABIK02000005">
    <property type="protein sequence ID" value="EDS75643.1"/>
    <property type="molecule type" value="Genomic_DNA"/>
</dbReference>
<dbReference type="Proteomes" id="UP000004910">
    <property type="component" value="Unassembled WGS sequence"/>
</dbReference>
<protein>
    <recommendedName>
        <fullName evidence="1">Transposase IS204/IS1001/IS1096/IS1165 DDE domain-containing protein</fullName>
    </recommendedName>
</protein>
<feature type="domain" description="Transposase IS204/IS1001/IS1096/IS1165 DDE" evidence="1">
    <location>
        <begin position="9"/>
        <end position="66"/>
    </location>
</feature>
<evidence type="ECO:0000313" key="2">
    <source>
        <dbReference type="EMBL" id="EDS75643.1"/>
    </source>
</evidence>
<proteinExistence type="predicted"/>
<evidence type="ECO:0000313" key="3">
    <source>
        <dbReference type="Proteomes" id="UP000004910"/>
    </source>
</evidence>
<dbReference type="Pfam" id="PF01610">
    <property type="entry name" value="DDE_Tnp_ISL3"/>
    <property type="match status" value="1"/>
</dbReference>
<gene>
    <name evidence="2" type="ORF">CLOSPI_00682</name>
</gene>
<organism evidence="2 3">
    <name type="scientific">Thomasclavelia spiroformis DSM 1552</name>
    <dbReference type="NCBI Taxonomy" id="428126"/>
    <lineage>
        <taxon>Bacteria</taxon>
        <taxon>Bacillati</taxon>
        <taxon>Bacillota</taxon>
        <taxon>Erysipelotrichia</taxon>
        <taxon>Erysipelotrichales</taxon>
        <taxon>Coprobacillaceae</taxon>
        <taxon>Thomasclavelia</taxon>
    </lineage>
</organism>
<name>B1C0F3_9FIRM</name>
<sequence length="87" mass="10284">CGHSPIKNEDFANTLTKWKREIVNSFIRADGKRISNGIIENRNKSIKLLKHSSNGYLNWHRFKNRVMYCLNDDATYHMYPIKNTDIK</sequence>
<accession>B1C0F3</accession>
<dbReference type="AlphaFoldDB" id="B1C0F3"/>
<dbReference type="HOGENOM" id="CLU_2488522_0_0_9"/>
<feature type="non-terminal residue" evidence="2">
    <location>
        <position position="1"/>
    </location>
</feature>
<keyword evidence="3" id="KW-1185">Reference proteome</keyword>
<dbReference type="STRING" id="428126.CLOSPI_00682"/>
<comment type="caution">
    <text evidence="2">The sequence shown here is derived from an EMBL/GenBank/DDBJ whole genome shotgun (WGS) entry which is preliminary data.</text>
</comment>
<reference evidence="2" key="2">
    <citation type="submission" date="2014-06" db="EMBL/GenBank/DDBJ databases">
        <title>Draft genome sequence of Clostridium spiroforme (DSM 1552).</title>
        <authorList>
            <person name="Sudarsanam P."/>
            <person name="Ley R."/>
            <person name="Guruge J."/>
            <person name="Turnbaugh P.J."/>
            <person name="Mahowald M."/>
            <person name="Liep D."/>
            <person name="Gordon J."/>
        </authorList>
    </citation>
    <scope>NUCLEOTIDE SEQUENCE</scope>
    <source>
        <strain evidence="2">DSM 1552</strain>
    </source>
</reference>